<keyword evidence="1" id="KW-1133">Transmembrane helix</keyword>
<feature type="transmembrane region" description="Helical" evidence="1">
    <location>
        <begin position="60"/>
        <end position="79"/>
    </location>
</feature>
<feature type="transmembrane region" description="Helical" evidence="1">
    <location>
        <begin position="377"/>
        <end position="394"/>
    </location>
</feature>
<name>A0ABV4TZ66_9GAMM</name>
<evidence type="ECO:0000313" key="3">
    <source>
        <dbReference type="Proteomes" id="UP001575181"/>
    </source>
</evidence>
<reference evidence="2 3" key="1">
    <citation type="submission" date="2024-08" db="EMBL/GenBank/DDBJ databases">
        <title>Whole-genome sequencing of halo(alkali)philic microorganisms from hypersaline lakes.</title>
        <authorList>
            <person name="Sorokin D.Y."/>
            <person name="Merkel A.Y."/>
            <person name="Messina E."/>
            <person name="Yakimov M."/>
        </authorList>
    </citation>
    <scope>NUCLEOTIDE SEQUENCE [LARGE SCALE GENOMIC DNA]</scope>
    <source>
        <strain evidence="2 3">Cl-TMA</strain>
    </source>
</reference>
<organism evidence="2 3">
    <name type="scientific">Thiohalorhabdus methylotrophus</name>
    <dbReference type="NCBI Taxonomy" id="3242694"/>
    <lineage>
        <taxon>Bacteria</taxon>
        <taxon>Pseudomonadati</taxon>
        <taxon>Pseudomonadota</taxon>
        <taxon>Gammaproteobacteria</taxon>
        <taxon>Thiohalorhabdales</taxon>
        <taxon>Thiohalorhabdaceae</taxon>
        <taxon>Thiohalorhabdus</taxon>
    </lineage>
</organism>
<evidence type="ECO:0000256" key="1">
    <source>
        <dbReference type="SAM" id="Phobius"/>
    </source>
</evidence>
<feature type="transmembrane region" description="Helical" evidence="1">
    <location>
        <begin position="91"/>
        <end position="112"/>
    </location>
</feature>
<proteinExistence type="predicted"/>
<protein>
    <recommendedName>
        <fullName evidence="4">O-antigen ligase-like membrane protein</fullName>
    </recommendedName>
</protein>
<keyword evidence="1" id="KW-0472">Membrane</keyword>
<feature type="transmembrane region" description="Helical" evidence="1">
    <location>
        <begin position="124"/>
        <end position="142"/>
    </location>
</feature>
<feature type="transmembrane region" description="Helical" evidence="1">
    <location>
        <begin position="162"/>
        <end position="180"/>
    </location>
</feature>
<sequence length="407" mass="45923">MKKNIFSLVVGGLLSVTVLLSFFSGIEAWNFFKLTDFPIVLCFIVFFVALLFGESLKSVWIVYLLFSYISVFIALWVPVLVSGNNVILSLYWGKMSEYFFLLLVGMWLGNFIDKDRLFLGSHKALFLSVFLWSFFYLIYKIFLGEWQNLGRLAYFGVDNGGQSLGIYIGLFFPILALTLAEKGKMFFSFVVILLCGTIVLASGSRAGVLAYILSFLYLVILVRGGFLKGTTWLAPLMVFGIFLFGEKIYKNISVSRKIFSDWTQQKSTTKRIDLIFDKGGDFLLEPLSPLFGIGMGGIRLMDSLFFHILFEVGILGLTLLGTIFGVFLYRFLLTNKVFREEGEADWKVGFSILLLFNVLIMSGISEALITDRLAIPVILWLGFYFGYFSNVLAFKGQRGSGPSELCQ</sequence>
<keyword evidence="1" id="KW-0812">Transmembrane</keyword>
<gene>
    <name evidence="2" type="ORF">ACERLL_17675</name>
</gene>
<feature type="transmembrane region" description="Helical" evidence="1">
    <location>
        <begin position="304"/>
        <end position="328"/>
    </location>
</feature>
<comment type="caution">
    <text evidence="2">The sequence shown here is derived from an EMBL/GenBank/DDBJ whole genome shotgun (WGS) entry which is preliminary data.</text>
</comment>
<feature type="transmembrane region" description="Helical" evidence="1">
    <location>
        <begin position="187"/>
        <end position="220"/>
    </location>
</feature>
<dbReference type="Proteomes" id="UP001575181">
    <property type="component" value="Unassembled WGS sequence"/>
</dbReference>
<accession>A0ABV4TZ66</accession>
<evidence type="ECO:0008006" key="4">
    <source>
        <dbReference type="Google" id="ProtNLM"/>
    </source>
</evidence>
<feature type="transmembrane region" description="Helical" evidence="1">
    <location>
        <begin position="232"/>
        <end position="249"/>
    </location>
</feature>
<keyword evidence="3" id="KW-1185">Reference proteome</keyword>
<feature type="transmembrane region" description="Helical" evidence="1">
    <location>
        <begin position="35"/>
        <end position="53"/>
    </location>
</feature>
<evidence type="ECO:0000313" key="2">
    <source>
        <dbReference type="EMBL" id="MFA9462627.1"/>
    </source>
</evidence>
<dbReference type="EMBL" id="JBGUAW010000028">
    <property type="protein sequence ID" value="MFA9462627.1"/>
    <property type="molecule type" value="Genomic_DNA"/>
</dbReference>
<dbReference type="RefSeq" id="WP_373657415.1">
    <property type="nucleotide sequence ID" value="NZ_JBGUAW010000028.1"/>
</dbReference>
<feature type="transmembrane region" description="Helical" evidence="1">
    <location>
        <begin position="348"/>
        <end position="370"/>
    </location>
</feature>